<evidence type="ECO:0000256" key="5">
    <source>
        <dbReference type="ARBA" id="ARBA00022475"/>
    </source>
</evidence>
<feature type="transmembrane region" description="Helical" evidence="10">
    <location>
        <begin position="147"/>
        <end position="173"/>
    </location>
</feature>
<keyword evidence="7 10" id="KW-0812">Transmembrane</keyword>
<evidence type="ECO:0000256" key="4">
    <source>
        <dbReference type="ARBA" id="ARBA00022448"/>
    </source>
</evidence>
<keyword evidence="14" id="KW-1185">Reference proteome</keyword>
<proteinExistence type="inferred from homology"/>
<dbReference type="EMBL" id="JAVDWR010000015">
    <property type="protein sequence ID" value="MDR7122340.1"/>
    <property type="molecule type" value="Genomic_DNA"/>
</dbReference>
<dbReference type="InterPro" id="IPR035906">
    <property type="entry name" value="MetI-like_sf"/>
</dbReference>
<dbReference type="Pfam" id="PF00528">
    <property type="entry name" value="BPD_transp_1"/>
    <property type="match status" value="1"/>
</dbReference>
<name>A0ABU1W3E5_9GAMM</name>
<dbReference type="CDD" id="cd06261">
    <property type="entry name" value="TM_PBP2"/>
    <property type="match status" value="1"/>
</dbReference>
<evidence type="ECO:0000256" key="7">
    <source>
        <dbReference type="ARBA" id="ARBA00022692"/>
    </source>
</evidence>
<dbReference type="NCBIfam" id="TIGR02141">
    <property type="entry name" value="modB_ABC"/>
    <property type="match status" value="1"/>
</dbReference>
<protein>
    <recommendedName>
        <fullName evidence="11">Molybdenum transport system permease</fullName>
    </recommendedName>
</protein>
<dbReference type="PROSITE" id="PS50928">
    <property type="entry name" value="ABC_TM1"/>
    <property type="match status" value="1"/>
</dbReference>
<organism evidence="13 14">
    <name type="scientific">Rheinheimera soli</name>
    <dbReference type="NCBI Taxonomy" id="443616"/>
    <lineage>
        <taxon>Bacteria</taxon>
        <taxon>Pseudomonadati</taxon>
        <taxon>Pseudomonadota</taxon>
        <taxon>Gammaproteobacteria</taxon>
        <taxon>Chromatiales</taxon>
        <taxon>Chromatiaceae</taxon>
        <taxon>Rheinheimera</taxon>
    </lineage>
</organism>
<keyword evidence="9 10" id="KW-0472">Membrane</keyword>
<dbReference type="RefSeq" id="WP_310280514.1">
    <property type="nucleotide sequence ID" value="NZ_JAVDWR010000015.1"/>
</dbReference>
<dbReference type="PANTHER" id="PTHR30183">
    <property type="entry name" value="MOLYBDENUM TRANSPORT SYSTEM PERMEASE PROTEIN MODB"/>
    <property type="match status" value="1"/>
</dbReference>
<accession>A0ABU1W3E5</accession>
<comment type="subcellular location">
    <subcellularLocation>
        <location evidence="11">Cell inner membrane</location>
        <topology evidence="11">Multi-pass membrane protein</topology>
    </subcellularLocation>
    <subcellularLocation>
        <location evidence="2 10">Cell membrane</location>
        <topology evidence="2 10">Multi-pass membrane protein</topology>
    </subcellularLocation>
</comment>
<dbReference type="SUPFAM" id="SSF161098">
    <property type="entry name" value="MetI-like"/>
    <property type="match status" value="1"/>
</dbReference>
<reference evidence="13 14" key="1">
    <citation type="submission" date="2023-07" db="EMBL/GenBank/DDBJ databases">
        <title>Sorghum-associated microbial communities from plants grown in Nebraska, USA.</title>
        <authorList>
            <person name="Schachtman D."/>
        </authorList>
    </citation>
    <scope>NUCLEOTIDE SEQUENCE [LARGE SCALE GENOMIC DNA]</scope>
    <source>
        <strain evidence="13 14">4138</strain>
    </source>
</reference>
<keyword evidence="5" id="KW-1003">Cell membrane</keyword>
<feature type="transmembrane region" description="Helical" evidence="10">
    <location>
        <begin position="12"/>
        <end position="34"/>
    </location>
</feature>
<dbReference type="InterPro" id="IPR011867">
    <property type="entry name" value="ModB_ABC"/>
</dbReference>
<comment type="similarity">
    <text evidence="3 11">Belongs to the binding-protein-dependent transport system permease family. CysTW subfamily.</text>
</comment>
<evidence type="ECO:0000256" key="3">
    <source>
        <dbReference type="ARBA" id="ARBA00007069"/>
    </source>
</evidence>
<feature type="transmembrane region" description="Helical" evidence="10">
    <location>
        <begin position="193"/>
        <end position="215"/>
    </location>
</feature>
<evidence type="ECO:0000313" key="14">
    <source>
        <dbReference type="Proteomes" id="UP001257909"/>
    </source>
</evidence>
<comment type="function">
    <text evidence="1 11">Part of the binding-protein-dependent transport system for molybdenum; probably responsible for the translocation of the substrate across the membrane.</text>
</comment>
<gene>
    <name evidence="13" type="ORF">J2W69_003299</name>
</gene>
<evidence type="ECO:0000256" key="9">
    <source>
        <dbReference type="ARBA" id="ARBA00023136"/>
    </source>
</evidence>
<evidence type="ECO:0000313" key="13">
    <source>
        <dbReference type="EMBL" id="MDR7122340.1"/>
    </source>
</evidence>
<keyword evidence="8 10" id="KW-1133">Transmembrane helix</keyword>
<feature type="transmembrane region" description="Helical" evidence="10">
    <location>
        <begin position="87"/>
        <end position="107"/>
    </location>
</feature>
<evidence type="ECO:0000256" key="8">
    <source>
        <dbReference type="ARBA" id="ARBA00022989"/>
    </source>
</evidence>
<comment type="caution">
    <text evidence="13">The sequence shown here is derived from an EMBL/GenBank/DDBJ whole genome shotgun (WGS) entry which is preliminary data.</text>
</comment>
<keyword evidence="11" id="KW-0997">Cell inner membrane</keyword>
<dbReference type="PANTHER" id="PTHR30183:SF8">
    <property type="entry name" value="MOLYBDENUM TRANSPORT SYSTEM PERMEASE"/>
    <property type="match status" value="1"/>
</dbReference>
<evidence type="ECO:0000256" key="6">
    <source>
        <dbReference type="ARBA" id="ARBA00022505"/>
    </source>
</evidence>
<dbReference type="Proteomes" id="UP001257909">
    <property type="component" value="Unassembled WGS sequence"/>
</dbReference>
<evidence type="ECO:0000259" key="12">
    <source>
        <dbReference type="PROSITE" id="PS50928"/>
    </source>
</evidence>
<keyword evidence="4 10" id="KW-0813">Transport</keyword>
<feature type="transmembrane region" description="Helical" evidence="10">
    <location>
        <begin position="46"/>
        <end position="67"/>
    </location>
</feature>
<sequence length="227" mass="25520">MLYPAEWQALWLTVKLALLSSFFLLLLTAPLAWWLSRGQSTGRNAINALLTLPLVLPPTVLGFYLVLLLSPDSWFSQLLRLAGIEALAFRFEGLVLASMLYSLPFVVQPLQQGFAQIAQELLDQNRALGANSWQLMTQLIWPLSRPALFSAFILSFAHTLGEFGIVLMIGGNIPGQTQLLSMLIYDQVESLNYARAHLLSGLLLLFSFSVLFWLYQQQRGQQQRGHK</sequence>
<evidence type="ECO:0000256" key="2">
    <source>
        <dbReference type="ARBA" id="ARBA00004651"/>
    </source>
</evidence>
<feature type="domain" description="ABC transmembrane type-1" evidence="12">
    <location>
        <begin position="10"/>
        <end position="216"/>
    </location>
</feature>
<dbReference type="InterPro" id="IPR000515">
    <property type="entry name" value="MetI-like"/>
</dbReference>
<evidence type="ECO:0000256" key="1">
    <source>
        <dbReference type="ARBA" id="ARBA00002949"/>
    </source>
</evidence>
<evidence type="ECO:0000256" key="10">
    <source>
        <dbReference type="RuleBase" id="RU363032"/>
    </source>
</evidence>
<evidence type="ECO:0000256" key="11">
    <source>
        <dbReference type="RuleBase" id="RU365097"/>
    </source>
</evidence>
<dbReference type="Gene3D" id="1.10.3720.10">
    <property type="entry name" value="MetI-like"/>
    <property type="match status" value="1"/>
</dbReference>
<keyword evidence="6 11" id="KW-0500">Molybdenum</keyword>